<gene>
    <name evidence="8" type="ORF">GCM10009754_87950</name>
</gene>
<protein>
    <recommendedName>
        <fullName evidence="10">Sec-independent protein translocase protein TatB</fullName>
    </recommendedName>
</protein>
<proteinExistence type="predicted"/>
<dbReference type="InterPro" id="IPR003369">
    <property type="entry name" value="TatA/B/E"/>
</dbReference>
<keyword evidence="5" id="KW-1133">Transmembrane helix</keyword>
<comment type="subcellular location">
    <subcellularLocation>
        <location evidence="1">Membrane</location>
        <topology evidence="1">Single-pass membrane protein</topology>
    </subcellularLocation>
</comment>
<evidence type="ECO:0000256" key="1">
    <source>
        <dbReference type="ARBA" id="ARBA00004167"/>
    </source>
</evidence>
<keyword evidence="9" id="KW-1185">Reference proteome</keyword>
<keyword evidence="4" id="KW-0653">Protein transport</keyword>
<evidence type="ECO:0000256" key="7">
    <source>
        <dbReference type="ARBA" id="ARBA00023136"/>
    </source>
</evidence>
<evidence type="ECO:0000256" key="6">
    <source>
        <dbReference type="ARBA" id="ARBA00023010"/>
    </source>
</evidence>
<dbReference type="EMBL" id="BAAANN010000095">
    <property type="protein sequence ID" value="GAA1995110.1"/>
    <property type="molecule type" value="Genomic_DNA"/>
</dbReference>
<evidence type="ECO:0000256" key="4">
    <source>
        <dbReference type="ARBA" id="ARBA00022927"/>
    </source>
</evidence>
<name>A0ABN2T026_9PSEU</name>
<evidence type="ECO:0000313" key="9">
    <source>
        <dbReference type="Proteomes" id="UP001501116"/>
    </source>
</evidence>
<accession>A0ABN2T026</accession>
<dbReference type="Pfam" id="PF02416">
    <property type="entry name" value="TatA_B_E"/>
    <property type="match status" value="1"/>
</dbReference>
<organism evidence="8 9">
    <name type="scientific">Amycolatopsis minnesotensis</name>
    <dbReference type="NCBI Taxonomy" id="337894"/>
    <lineage>
        <taxon>Bacteria</taxon>
        <taxon>Bacillati</taxon>
        <taxon>Actinomycetota</taxon>
        <taxon>Actinomycetes</taxon>
        <taxon>Pseudonocardiales</taxon>
        <taxon>Pseudonocardiaceae</taxon>
        <taxon>Amycolatopsis</taxon>
    </lineage>
</organism>
<keyword evidence="3" id="KW-0812">Transmembrane</keyword>
<dbReference type="RefSeq" id="WP_344432293.1">
    <property type="nucleotide sequence ID" value="NZ_BAAANN010000095.1"/>
</dbReference>
<keyword evidence="7" id="KW-0472">Membrane</keyword>
<dbReference type="PRINTS" id="PR01506">
    <property type="entry name" value="TATBPROTEIN"/>
</dbReference>
<keyword evidence="6" id="KW-0811">Translocation</keyword>
<comment type="caution">
    <text evidence="8">The sequence shown here is derived from an EMBL/GenBank/DDBJ whole genome shotgun (WGS) entry which is preliminary data.</text>
</comment>
<evidence type="ECO:0008006" key="10">
    <source>
        <dbReference type="Google" id="ProtNLM"/>
    </source>
</evidence>
<reference evidence="8 9" key="1">
    <citation type="journal article" date="2019" name="Int. J. Syst. Evol. Microbiol.">
        <title>The Global Catalogue of Microorganisms (GCM) 10K type strain sequencing project: providing services to taxonomists for standard genome sequencing and annotation.</title>
        <authorList>
            <consortium name="The Broad Institute Genomics Platform"/>
            <consortium name="The Broad Institute Genome Sequencing Center for Infectious Disease"/>
            <person name="Wu L."/>
            <person name="Ma J."/>
        </authorList>
    </citation>
    <scope>NUCLEOTIDE SEQUENCE [LARGE SCALE GENOMIC DNA]</scope>
    <source>
        <strain evidence="8 9">JCM 14545</strain>
    </source>
</reference>
<sequence length="100" mass="11128">MFGLSIEHLLVLAVAALFILGPERLPGAAEWAGRAIRRTRAMLAQARDEVANDLGADFDELREPLQDLADLCTTGQRAVLNRYLNEPEVPPRRARAPRPR</sequence>
<evidence type="ECO:0000256" key="5">
    <source>
        <dbReference type="ARBA" id="ARBA00022989"/>
    </source>
</evidence>
<evidence type="ECO:0000313" key="8">
    <source>
        <dbReference type="EMBL" id="GAA1995110.1"/>
    </source>
</evidence>
<evidence type="ECO:0000256" key="3">
    <source>
        <dbReference type="ARBA" id="ARBA00022692"/>
    </source>
</evidence>
<dbReference type="Gene3D" id="1.20.5.3310">
    <property type="match status" value="1"/>
</dbReference>
<keyword evidence="2" id="KW-0813">Transport</keyword>
<evidence type="ECO:0000256" key="2">
    <source>
        <dbReference type="ARBA" id="ARBA00022448"/>
    </source>
</evidence>
<dbReference type="Proteomes" id="UP001501116">
    <property type="component" value="Unassembled WGS sequence"/>
</dbReference>